<dbReference type="EMBL" id="AP024485">
    <property type="protein sequence ID" value="BCS87126.1"/>
    <property type="molecule type" value="Genomic_DNA"/>
</dbReference>
<protein>
    <submittedName>
        <fullName evidence="1">Uncharacterized protein</fullName>
    </submittedName>
</protein>
<keyword evidence="2" id="KW-1185">Reference proteome</keyword>
<organism evidence="1 2">
    <name type="scientific">Pseudodesulfovibrio sediminis</name>
    <dbReference type="NCBI Taxonomy" id="2810563"/>
    <lineage>
        <taxon>Bacteria</taxon>
        <taxon>Pseudomonadati</taxon>
        <taxon>Thermodesulfobacteriota</taxon>
        <taxon>Desulfovibrionia</taxon>
        <taxon>Desulfovibrionales</taxon>
        <taxon>Desulfovibrionaceae</taxon>
    </lineage>
</organism>
<name>A0ABN6EPJ7_9BACT</name>
<evidence type="ECO:0000313" key="1">
    <source>
        <dbReference type="EMBL" id="BCS87126.1"/>
    </source>
</evidence>
<evidence type="ECO:0000313" key="2">
    <source>
        <dbReference type="Proteomes" id="UP001053296"/>
    </source>
</evidence>
<accession>A0ABN6EPJ7</accession>
<sequence>MYIQDQIEVLLQKQEQLGQEVDEALSLRNELSQALGNEGDVHDDLLSFLDTHSPNTHMQE</sequence>
<reference evidence="1" key="1">
    <citation type="journal article" date="2022" name="Arch. Microbiol.">
        <title>Pseudodesulfovibrio sediminis sp. nov., a mesophilic and neutrophilic sulfate-reducing bacterium isolated from sediment of a brackish lake.</title>
        <authorList>
            <person name="Takahashi A."/>
            <person name="Kojima H."/>
            <person name="Watanabe M."/>
            <person name="Fukui M."/>
        </authorList>
    </citation>
    <scope>NUCLEOTIDE SEQUENCE</scope>
    <source>
        <strain evidence="1">SF6</strain>
    </source>
</reference>
<gene>
    <name evidence="1" type="ORF">PSDVSF_03680</name>
</gene>
<proteinExistence type="predicted"/>
<dbReference type="Proteomes" id="UP001053296">
    <property type="component" value="Chromosome"/>
</dbReference>